<organism evidence="3 4">
    <name type="scientific">Uruburuella testudinis</name>
    <dbReference type="NCBI Taxonomy" id="1282863"/>
    <lineage>
        <taxon>Bacteria</taxon>
        <taxon>Pseudomonadati</taxon>
        <taxon>Pseudomonadota</taxon>
        <taxon>Betaproteobacteria</taxon>
        <taxon>Neisseriales</taxon>
        <taxon>Neisseriaceae</taxon>
        <taxon>Uruburuella</taxon>
    </lineage>
</organism>
<evidence type="ECO:0000313" key="4">
    <source>
        <dbReference type="Proteomes" id="UP000829817"/>
    </source>
</evidence>
<dbReference type="RefSeq" id="WP_244786559.1">
    <property type="nucleotide sequence ID" value="NZ_CP091508.1"/>
</dbReference>
<dbReference type="Gene3D" id="3.90.850.10">
    <property type="entry name" value="Fumarylacetoacetase-like, C-terminal domain"/>
    <property type="match status" value="1"/>
</dbReference>
<gene>
    <name evidence="3" type="ORF">LVJ83_04060</name>
</gene>
<keyword evidence="1" id="KW-0479">Metal-binding</keyword>
<protein>
    <submittedName>
        <fullName evidence="3">Fumarylacetoacetate hydrolase family protein</fullName>
    </submittedName>
</protein>
<proteinExistence type="predicted"/>
<dbReference type="InterPro" id="IPR011234">
    <property type="entry name" value="Fumarylacetoacetase-like_C"/>
</dbReference>
<evidence type="ECO:0000259" key="2">
    <source>
        <dbReference type="Pfam" id="PF01557"/>
    </source>
</evidence>
<dbReference type="GO" id="GO:0016787">
    <property type="term" value="F:hydrolase activity"/>
    <property type="evidence" value="ECO:0007669"/>
    <property type="project" value="UniProtKB-KW"/>
</dbReference>
<dbReference type="InterPro" id="IPR036663">
    <property type="entry name" value="Fumarylacetoacetase_C_sf"/>
</dbReference>
<dbReference type="PANTHER" id="PTHR11820:SF7">
    <property type="entry name" value="ACYLPYRUVASE FAHD1, MITOCHONDRIAL"/>
    <property type="match status" value="1"/>
</dbReference>
<dbReference type="Pfam" id="PF01557">
    <property type="entry name" value="FAA_hydrolase"/>
    <property type="match status" value="1"/>
</dbReference>
<evidence type="ECO:0000256" key="1">
    <source>
        <dbReference type="ARBA" id="ARBA00022723"/>
    </source>
</evidence>
<keyword evidence="4" id="KW-1185">Reference proteome</keyword>
<sequence length="217" mass="23365">MRQVCLETQPVRLNNIFCIGRNYVDHIAELKNETPTEPVVFMKPNNSLLQSGAAIVLPHFSQSVHYECELVLLIGQDAEGFGDGDNPLDIIAGYGVGLDLTARDVQGRLKEKGLPWTKAKGFRGAACVSDFVAAQKLTQPQACGFTLHINGELRQHGHTDHMIYPLAAVLQELAASYGLRTGDVVFTGTPAGVGELHSGDRLSLDLAGLVQAEFAVA</sequence>
<dbReference type="PANTHER" id="PTHR11820">
    <property type="entry name" value="ACYLPYRUVASE"/>
    <property type="match status" value="1"/>
</dbReference>
<evidence type="ECO:0000313" key="3">
    <source>
        <dbReference type="EMBL" id="UOO82644.1"/>
    </source>
</evidence>
<dbReference type="Proteomes" id="UP000829817">
    <property type="component" value="Chromosome"/>
</dbReference>
<dbReference type="EMBL" id="CP091508">
    <property type="protein sequence ID" value="UOO82644.1"/>
    <property type="molecule type" value="Genomic_DNA"/>
</dbReference>
<reference evidence="3 4" key="1">
    <citation type="journal article" date="2022" name="Res Sq">
        <title>Evolution of multicellular longitudinally dividing oral cavity symbionts (Neisseriaceae).</title>
        <authorList>
            <person name="Nyongesa S."/>
            <person name="Weber P."/>
            <person name="Bernet E."/>
            <person name="Pullido F."/>
            <person name="Nieckarz M."/>
            <person name="Delaby M."/>
            <person name="Nieves C."/>
            <person name="Viehboeck T."/>
            <person name="Krause N."/>
            <person name="Rivera-Millot A."/>
            <person name="Nakamura A."/>
            <person name="Vischer N."/>
            <person name="VanNieuwenhze M."/>
            <person name="Brun Y."/>
            <person name="Cava F."/>
            <person name="Bulgheresi S."/>
            <person name="Veyrier F."/>
        </authorList>
    </citation>
    <scope>NUCLEOTIDE SEQUENCE [LARGE SCALE GENOMIC DNA]</scope>
    <source>
        <strain evidence="3 4">CCUG 63373m</strain>
    </source>
</reference>
<name>A0ABY4DX43_9NEIS</name>
<dbReference type="SUPFAM" id="SSF56529">
    <property type="entry name" value="FAH"/>
    <property type="match status" value="1"/>
</dbReference>
<accession>A0ABY4DX43</accession>
<keyword evidence="3" id="KW-0378">Hydrolase</keyword>
<feature type="domain" description="Fumarylacetoacetase-like C-terminal" evidence="2">
    <location>
        <begin position="16"/>
        <end position="216"/>
    </location>
</feature>